<keyword evidence="2" id="KW-1185">Reference proteome</keyword>
<reference evidence="1" key="1">
    <citation type="submission" date="2023-04" db="EMBL/GenBank/DDBJ databases">
        <title>Ambrosiozyma monospora NBRC 10751.</title>
        <authorList>
            <person name="Ichikawa N."/>
            <person name="Sato H."/>
            <person name="Tonouchi N."/>
        </authorList>
    </citation>
    <scope>NUCLEOTIDE SEQUENCE</scope>
    <source>
        <strain evidence="1">NBRC 10751</strain>
    </source>
</reference>
<evidence type="ECO:0000313" key="2">
    <source>
        <dbReference type="Proteomes" id="UP001165064"/>
    </source>
</evidence>
<evidence type="ECO:0000313" key="1">
    <source>
        <dbReference type="EMBL" id="GME82460.1"/>
    </source>
</evidence>
<gene>
    <name evidence="1" type="ORF">Amon02_000553700</name>
</gene>
<name>A0ACB5T874_AMBMO</name>
<comment type="caution">
    <text evidence="1">The sequence shown here is derived from an EMBL/GenBank/DDBJ whole genome shotgun (WGS) entry which is preliminary data.</text>
</comment>
<organism evidence="1 2">
    <name type="scientific">Ambrosiozyma monospora</name>
    <name type="common">Yeast</name>
    <name type="synonym">Endomycopsis monosporus</name>
    <dbReference type="NCBI Taxonomy" id="43982"/>
    <lineage>
        <taxon>Eukaryota</taxon>
        <taxon>Fungi</taxon>
        <taxon>Dikarya</taxon>
        <taxon>Ascomycota</taxon>
        <taxon>Saccharomycotina</taxon>
        <taxon>Pichiomycetes</taxon>
        <taxon>Pichiales</taxon>
        <taxon>Pichiaceae</taxon>
        <taxon>Ambrosiozyma</taxon>
    </lineage>
</organism>
<accession>A0ACB5T874</accession>
<dbReference type="Proteomes" id="UP001165064">
    <property type="component" value="Unassembled WGS sequence"/>
</dbReference>
<protein>
    <submittedName>
        <fullName evidence="1">Unnamed protein product</fullName>
    </submittedName>
</protein>
<dbReference type="EMBL" id="BSXS01004101">
    <property type="protein sequence ID" value="GME82460.1"/>
    <property type="molecule type" value="Genomic_DNA"/>
</dbReference>
<proteinExistence type="predicted"/>
<sequence length="311" mass="34629">MSRSPAQHQNSSHPHPIPTSPSSTRPTSLNIPKGPSHNHPIPSLLLSSTSKPIPSGPSRSSPLTRYTYTPVRSQQQIPHQTQPPKPPQSTPTQQSPSQSQSSQATTSKNQLIKAVMNKRHRSEQRYQSAKPVDIPDDRNLNFSINKSMTAKEILGKLNFHQQQGSGLGSASGQPNRTKIIQQSFNPYSFELVRITFFTIFNLKVGERLKLTMSQLTLLFSVFGRCFVEQRQDNIRNALLGCSVNSSTAGTGKCKVLLWLKFDHEYDVAYFSKASKRGHCHDVAACCKFCGFDVDDGFDEFVRARESGEGER</sequence>